<evidence type="ECO:0000313" key="3">
    <source>
        <dbReference type="Proteomes" id="UP000593579"/>
    </source>
</evidence>
<reference evidence="2 3" key="1">
    <citation type="journal article" date="2019" name="Genome Biol. Evol.">
        <title>Insights into the evolution of the New World diploid cottons (Gossypium, subgenus Houzingenia) based on genome sequencing.</title>
        <authorList>
            <person name="Grover C.E."/>
            <person name="Arick M.A. 2nd"/>
            <person name="Thrash A."/>
            <person name="Conover J.L."/>
            <person name="Sanders W.S."/>
            <person name="Peterson D.G."/>
            <person name="Frelichowski J.E."/>
            <person name="Scheffler J.A."/>
            <person name="Scheffler B.E."/>
            <person name="Wendel J.F."/>
        </authorList>
    </citation>
    <scope>NUCLEOTIDE SEQUENCE [LARGE SCALE GENOMIC DNA]</scope>
    <source>
        <strain evidence="2">5</strain>
        <tissue evidence="2">Leaf</tissue>
    </source>
</reference>
<accession>A0A7J9BA13</accession>
<dbReference type="PANTHER" id="PTHR31286">
    <property type="entry name" value="GLYCINE-RICH CELL WALL STRUCTURAL PROTEIN 1.8-LIKE"/>
    <property type="match status" value="1"/>
</dbReference>
<dbReference type="Pfam" id="PF14111">
    <property type="entry name" value="DUF4283"/>
    <property type="match status" value="1"/>
</dbReference>
<sequence length="221" mass="25339">MENGIAGLRIDVEEEEAWLINGGAKTQKLMHEYFLVGCFLTASVVHFLTMRNAIPNIWHPLGGVLILDLGEKRFLFKFYHELDISRGHKWASWTFNNHLLVFHRLKDSEDPMEVLLVYSYLWVQIYDLPPGMFSEEIAKQFGAFFGSFVEYDAKQISRGFKDFMRVQGRKIGGGTLGGSKGLQWTQDVDDTPIEESDRKKILRVLQNVIDVSGLGFRYATL</sequence>
<evidence type="ECO:0000259" key="1">
    <source>
        <dbReference type="Pfam" id="PF14111"/>
    </source>
</evidence>
<gene>
    <name evidence="2" type="ORF">Gogos_017165</name>
</gene>
<keyword evidence="3" id="KW-1185">Reference proteome</keyword>
<organism evidence="2 3">
    <name type="scientific">Gossypium gossypioides</name>
    <name type="common">Mexican cotton</name>
    <name type="synonym">Selera gossypioides</name>
    <dbReference type="NCBI Taxonomy" id="34282"/>
    <lineage>
        <taxon>Eukaryota</taxon>
        <taxon>Viridiplantae</taxon>
        <taxon>Streptophyta</taxon>
        <taxon>Embryophyta</taxon>
        <taxon>Tracheophyta</taxon>
        <taxon>Spermatophyta</taxon>
        <taxon>Magnoliopsida</taxon>
        <taxon>eudicotyledons</taxon>
        <taxon>Gunneridae</taxon>
        <taxon>Pentapetalae</taxon>
        <taxon>rosids</taxon>
        <taxon>malvids</taxon>
        <taxon>Malvales</taxon>
        <taxon>Malvaceae</taxon>
        <taxon>Malvoideae</taxon>
        <taxon>Gossypium</taxon>
    </lineage>
</organism>
<evidence type="ECO:0000313" key="2">
    <source>
        <dbReference type="EMBL" id="MBA0733126.1"/>
    </source>
</evidence>
<dbReference type="InterPro" id="IPR040256">
    <property type="entry name" value="At4g02000-like"/>
</dbReference>
<dbReference type="AlphaFoldDB" id="A0A7J9BA13"/>
<feature type="domain" description="DUF4283" evidence="1">
    <location>
        <begin position="31"/>
        <end position="113"/>
    </location>
</feature>
<dbReference type="Proteomes" id="UP000593579">
    <property type="component" value="Unassembled WGS sequence"/>
</dbReference>
<dbReference type="EMBL" id="JABEZY010000001">
    <property type="protein sequence ID" value="MBA0733126.1"/>
    <property type="molecule type" value="Genomic_DNA"/>
</dbReference>
<protein>
    <recommendedName>
        <fullName evidence="1">DUF4283 domain-containing protein</fullName>
    </recommendedName>
</protein>
<dbReference type="InterPro" id="IPR025558">
    <property type="entry name" value="DUF4283"/>
</dbReference>
<comment type="caution">
    <text evidence="2">The sequence shown here is derived from an EMBL/GenBank/DDBJ whole genome shotgun (WGS) entry which is preliminary data.</text>
</comment>
<proteinExistence type="predicted"/>
<dbReference type="PANTHER" id="PTHR31286:SF153">
    <property type="entry name" value="DUF4283 DOMAIN PROTEIN"/>
    <property type="match status" value="1"/>
</dbReference>
<name>A0A7J9BA13_GOSGO</name>
<dbReference type="OrthoDB" id="1000403at2759"/>